<dbReference type="InterPro" id="IPR000873">
    <property type="entry name" value="AMP-dep_synth/lig_dom"/>
</dbReference>
<evidence type="ECO:0000256" key="6">
    <source>
        <dbReference type="ARBA" id="ARBA00039545"/>
    </source>
</evidence>
<evidence type="ECO:0000313" key="11">
    <source>
        <dbReference type="Proteomes" id="UP000031572"/>
    </source>
</evidence>
<dbReference type="SUPFAM" id="SSF56801">
    <property type="entry name" value="Acetyl-CoA synthetase-like"/>
    <property type="match status" value="1"/>
</dbReference>
<gene>
    <name evidence="10" type="ORF">TSA66_06465</name>
</gene>
<evidence type="ECO:0000256" key="1">
    <source>
        <dbReference type="ARBA" id="ARBA00004170"/>
    </source>
</evidence>
<dbReference type="InterPro" id="IPR050237">
    <property type="entry name" value="ATP-dep_AMP-bd_enzyme"/>
</dbReference>
<dbReference type="PANTHER" id="PTHR43767:SF8">
    <property type="entry name" value="LONG-CHAIN-FATTY-ACID--COA LIGASE"/>
    <property type="match status" value="1"/>
</dbReference>
<dbReference type="EMBL" id="JWJG01000028">
    <property type="protein sequence ID" value="KIF80538.1"/>
    <property type="molecule type" value="Genomic_DNA"/>
</dbReference>
<name>A0A0C1Y0H6_9BURK</name>
<dbReference type="Gene3D" id="3.30.300.30">
    <property type="match status" value="1"/>
</dbReference>
<comment type="subcellular location">
    <subcellularLocation>
        <location evidence="1">Membrane</location>
        <topology evidence="1">Peripheral membrane protein</topology>
    </subcellularLocation>
</comment>
<accession>A0A0C1Y0H6</accession>
<dbReference type="STRING" id="709839.TSA66_06465"/>
<dbReference type="Gene3D" id="3.40.50.12780">
    <property type="entry name" value="N-terminal domain of ligase-like"/>
    <property type="match status" value="1"/>
</dbReference>
<organism evidence="10 11">
    <name type="scientific">Noviherbaspirillum autotrophicum</name>
    <dbReference type="NCBI Taxonomy" id="709839"/>
    <lineage>
        <taxon>Bacteria</taxon>
        <taxon>Pseudomonadati</taxon>
        <taxon>Pseudomonadota</taxon>
        <taxon>Betaproteobacteria</taxon>
        <taxon>Burkholderiales</taxon>
        <taxon>Oxalobacteraceae</taxon>
        <taxon>Noviherbaspirillum</taxon>
    </lineage>
</organism>
<evidence type="ECO:0000259" key="8">
    <source>
        <dbReference type="Pfam" id="PF00501"/>
    </source>
</evidence>
<evidence type="ECO:0000256" key="3">
    <source>
        <dbReference type="ARBA" id="ARBA00022598"/>
    </source>
</evidence>
<dbReference type="InterPro" id="IPR025110">
    <property type="entry name" value="AMP-bd_C"/>
</dbReference>
<feature type="domain" description="AMP-dependent synthetase/ligase" evidence="8">
    <location>
        <begin position="29"/>
        <end position="422"/>
    </location>
</feature>
<sequence length="566" mass="62185">MTQLPWIKSYPPGVHWDAELPVMPVPQLLDEAARKWADLPALEFMGKRITYRELQALVNRAAKGFQQLGVKPGVHVGLYLPNTPHYVIAFFGLLKAGGTVVNYSPLDAEKVLEHKVEDSETDIIVTLDLAALYPQMGRLLGGTRLRKLVIGTIAEMSAAPDAVHAHLQKAQQLAEIPADERHMRFAQLLDNDGAYQPYPIADVNEAIAVLQYTGGTTGLPKGAMLTHANLTTACSQFYATVSGEPRVLEEGRERVLAVLPLFHIYALTVNMLFGIRMGAELVLHTRFEVDAVVKDLAAKKITIFPGVPTMYTAIINYPAIGDYDLSSLKFCGSGGAPLPVEVNQSFQRLTGCCLVEGWGMTETSPTGTFTPVYGMQKVGSCGMPTVGVTIKFVSIDDPAREVPQGERGELCIKGPNVMKGYWKKPQATRESMTPDGFFRTGDVGYMDEDGFVYIVDRTKDMILCGGYNVYPRNIEEAIYEHPAVAEVSVIGIADAYRGQSPKAFVTLKPGAPHFTLEELKGFLKRRLGKHEMVQALEIRDQLPKTPVGKLSKKELYEEEARKGTAN</sequence>
<feature type="domain" description="AMP-binding enzyme C-terminal" evidence="9">
    <location>
        <begin position="474"/>
        <end position="549"/>
    </location>
</feature>
<comment type="pathway">
    <text evidence="2">Lipid metabolism; fatty acid beta-oxidation.</text>
</comment>
<dbReference type="AlphaFoldDB" id="A0A0C1Y0H6"/>
<dbReference type="PANTHER" id="PTHR43767">
    <property type="entry name" value="LONG-CHAIN-FATTY-ACID--COA LIGASE"/>
    <property type="match status" value="1"/>
</dbReference>
<proteinExistence type="predicted"/>
<dbReference type="EC" id="6.2.1.3" evidence="5"/>
<keyword evidence="11" id="KW-1185">Reference proteome</keyword>
<dbReference type="Proteomes" id="UP000031572">
    <property type="component" value="Unassembled WGS sequence"/>
</dbReference>
<dbReference type="OrthoDB" id="9766486at2"/>
<dbReference type="GO" id="GO:0016020">
    <property type="term" value="C:membrane"/>
    <property type="evidence" value="ECO:0007669"/>
    <property type="project" value="UniProtKB-SubCell"/>
</dbReference>
<dbReference type="CDD" id="cd05936">
    <property type="entry name" value="FC-FACS_FadD_like"/>
    <property type="match status" value="1"/>
</dbReference>
<dbReference type="PROSITE" id="PS00455">
    <property type="entry name" value="AMP_BINDING"/>
    <property type="match status" value="1"/>
</dbReference>
<evidence type="ECO:0000259" key="9">
    <source>
        <dbReference type="Pfam" id="PF13193"/>
    </source>
</evidence>
<keyword evidence="4" id="KW-0472">Membrane</keyword>
<evidence type="ECO:0000313" key="10">
    <source>
        <dbReference type="EMBL" id="KIF80538.1"/>
    </source>
</evidence>
<reference evidence="10 11" key="1">
    <citation type="submission" date="2014-12" db="EMBL/GenBank/DDBJ databases">
        <title>Denitrispirillum autotrophicum gen. nov., sp. nov., Denitrifying, Facultatively Autotrophic Bacteria Isolated from Rice Paddy Soil.</title>
        <authorList>
            <person name="Ishii S."/>
            <person name="Ashida N."/>
            <person name="Ohno H."/>
            <person name="Otsuka S."/>
            <person name="Yokota A."/>
            <person name="Senoo K."/>
        </authorList>
    </citation>
    <scope>NUCLEOTIDE SEQUENCE [LARGE SCALE GENOMIC DNA]</scope>
    <source>
        <strain evidence="10 11">TSA66</strain>
    </source>
</reference>
<evidence type="ECO:0000256" key="5">
    <source>
        <dbReference type="ARBA" id="ARBA00026121"/>
    </source>
</evidence>
<evidence type="ECO:0000256" key="4">
    <source>
        <dbReference type="ARBA" id="ARBA00023136"/>
    </source>
</evidence>
<dbReference type="InterPro" id="IPR042099">
    <property type="entry name" value="ANL_N_sf"/>
</dbReference>
<dbReference type="InterPro" id="IPR045851">
    <property type="entry name" value="AMP-bd_C_sf"/>
</dbReference>
<dbReference type="GO" id="GO:0004467">
    <property type="term" value="F:long-chain fatty acid-CoA ligase activity"/>
    <property type="evidence" value="ECO:0007669"/>
    <property type="project" value="UniProtKB-EC"/>
</dbReference>
<evidence type="ECO:0000256" key="7">
    <source>
        <dbReference type="ARBA" id="ARBA00042773"/>
    </source>
</evidence>
<comment type="caution">
    <text evidence="10">The sequence shown here is derived from an EMBL/GenBank/DDBJ whole genome shotgun (WGS) entry which is preliminary data.</text>
</comment>
<protein>
    <recommendedName>
        <fullName evidence="6">Long-chain-fatty-acid--CoA ligase</fullName>
        <ecNumber evidence="5">6.2.1.3</ecNumber>
    </recommendedName>
    <alternativeName>
        <fullName evidence="7">Long-chain acyl-CoA synthetase</fullName>
    </alternativeName>
</protein>
<dbReference type="RefSeq" id="WP_040042274.1">
    <property type="nucleotide sequence ID" value="NZ_JWJG01000028.1"/>
</dbReference>
<evidence type="ECO:0000256" key="2">
    <source>
        <dbReference type="ARBA" id="ARBA00005005"/>
    </source>
</evidence>
<dbReference type="InterPro" id="IPR020845">
    <property type="entry name" value="AMP-binding_CS"/>
</dbReference>
<keyword evidence="3" id="KW-0436">Ligase</keyword>
<dbReference type="Pfam" id="PF13193">
    <property type="entry name" value="AMP-binding_C"/>
    <property type="match status" value="1"/>
</dbReference>
<dbReference type="Pfam" id="PF00501">
    <property type="entry name" value="AMP-binding"/>
    <property type="match status" value="1"/>
</dbReference>